<protein>
    <submittedName>
        <fullName evidence="1">Uncharacterized protein</fullName>
    </submittedName>
</protein>
<dbReference type="InParanoid" id="A0A263D730"/>
<organism evidence="1 2">
    <name type="scientific">Amycolatopsis antarctica</name>
    <dbReference type="NCBI Taxonomy" id="1854586"/>
    <lineage>
        <taxon>Bacteria</taxon>
        <taxon>Bacillati</taxon>
        <taxon>Actinomycetota</taxon>
        <taxon>Actinomycetes</taxon>
        <taxon>Pseudonocardiales</taxon>
        <taxon>Pseudonocardiaceae</taxon>
        <taxon>Amycolatopsis</taxon>
    </lineage>
</organism>
<dbReference type="EMBL" id="NKYE01000005">
    <property type="protein sequence ID" value="OZM73377.1"/>
    <property type="molecule type" value="Genomic_DNA"/>
</dbReference>
<name>A0A263D730_9PSEU</name>
<evidence type="ECO:0000313" key="2">
    <source>
        <dbReference type="Proteomes" id="UP000242444"/>
    </source>
</evidence>
<evidence type="ECO:0000313" key="1">
    <source>
        <dbReference type="EMBL" id="OZM73377.1"/>
    </source>
</evidence>
<dbReference type="OrthoDB" id="3576083at2"/>
<sequence length="211" mass="23104">MSSTGTDPEQACHELLLRLAGRLPDQTLWRFRDWLGEGALPTLARTMPRALLKHDIDLEQHDHQLLVEALLPHGADRHQVSSTLGIDEVEENRYSFAMTAPDRGNAVDTVGVVVNAVMRGRPEVGEVRETWRESSQAGRPAKRVLLVDAVAGMPRLTGELQRLLRALGDAEPSVEVLPPHIDLPVYHQAALENSRFVCAGAAPAGDRLVPA</sequence>
<comment type="caution">
    <text evidence="1">The sequence shown here is derived from an EMBL/GenBank/DDBJ whole genome shotgun (WGS) entry which is preliminary data.</text>
</comment>
<reference evidence="1 2" key="1">
    <citation type="submission" date="2017-07" db="EMBL/GenBank/DDBJ databases">
        <title>Amycolatopsis antarcticus sp. nov., isolated from the surface of an Antarcticus brown macroalga.</title>
        <authorList>
            <person name="Wang J."/>
            <person name="Leiva S."/>
            <person name="Huang J."/>
            <person name="Huang Y."/>
        </authorList>
    </citation>
    <scope>NUCLEOTIDE SEQUENCE [LARGE SCALE GENOMIC DNA]</scope>
    <source>
        <strain evidence="1 2">AU-G6</strain>
    </source>
</reference>
<accession>A0A263D730</accession>
<dbReference type="RefSeq" id="WP_094862632.1">
    <property type="nucleotide sequence ID" value="NZ_NKYE01000005.1"/>
</dbReference>
<proteinExistence type="predicted"/>
<dbReference type="AlphaFoldDB" id="A0A263D730"/>
<keyword evidence="2" id="KW-1185">Reference proteome</keyword>
<gene>
    <name evidence="1" type="ORF">CFN78_11085</name>
</gene>
<dbReference type="Proteomes" id="UP000242444">
    <property type="component" value="Unassembled WGS sequence"/>
</dbReference>